<dbReference type="InterPro" id="IPR050708">
    <property type="entry name" value="T6SS_VgrG/RHS"/>
</dbReference>
<dbReference type="SUPFAM" id="SSF69349">
    <property type="entry name" value="Phage fibre proteins"/>
    <property type="match status" value="1"/>
</dbReference>
<dbReference type="AlphaFoldDB" id="A0A931MX30"/>
<feature type="domain" description="Gp5/Type VI secretion system Vgr C-terminal trimerisation" evidence="6">
    <location>
        <begin position="460"/>
        <end position="531"/>
    </location>
</feature>
<dbReference type="PANTHER" id="PTHR32305">
    <property type="match status" value="1"/>
</dbReference>
<evidence type="ECO:0000256" key="3">
    <source>
        <dbReference type="ARBA" id="ARBA00022525"/>
    </source>
</evidence>
<feature type="domain" description="Gp5/Type VI secretion system Vgr protein OB-fold" evidence="5">
    <location>
        <begin position="377"/>
        <end position="442"/>
    </location>
</feature>
<dbReference type="InterPro" id="IPR054030">
    <property type="entry name" value="Gp5_Vgr_C"/>
</dbReference>
<evidence type="ECO:0000256" key="1">
    <source>
        <dbReference type="ARBA" id="ARBA00004613"/>
    </source>
</evidence>
<evidence type="ECO:0000313" key="7">
    <source>
        <dbReference type="EMBL" id="MBH0236437.1"/>
    </source>
</evidence>
<gene>
    <name evidence="7" type="primary">tssI</name>
    <name evidence="7" type="ORF">I5731_01255</name>
</gene>
<dbReference type="SUPFAM" id="SSF69255">
    <property type="entry name" value="gp5 N-terminal domain-like"/>
    <property type="match status" value="1"/>
</dbReference>
<comment type="caution">
    <text evidence="7">The sequence shown here is derived from an EMBL/GenBank/DDBJ whole genome shotgun (WGS) entry which is preliminary data.</text>
</comment>
<dbReference type="NCBIfam" id="TIGR01646">
    <property type="entry name" value="vgr_GE"/>
    <property type="match status" value="1"/>
</dbReference>
<dbReference type="SUPFAM" id="SSF69279">
    <property type="entry name" value="Phage tail proteins"/>
    <property type="match status" value="2"/>
</dbReference>
<dbReference type="PANTHER" id="PTHR32305:SF15">
    <property type="entry name" value="PROTEIN RHSA-RELATED"/>
    <property type="match status" value="1"/>
</dbReference>
<comment type="subcellular location">
    <subcellularLocation>
        <location evidence="1">Secreted</location>
    </subcellularLocation>
</comment>
<feature type="region of interest" description="Disordered" evidence="4">
    <location>
        <begin position="219"/>
        <end position="250"/>
    </location>
</feature>
<protein>
    <submittedName>
        <fullName evidence="7">Type VI secretion system tip protein VgrG</fullName>
    </submittedName>
</protein>
<evidence type="ECO:0000313" key="8">
    <source>
        <dbReference type="Proteomes" id="UP000631694"/>
    </source>
</evidence>
<dbReference type="RefSeq" id="WP_197309543.1">
    <property type="nucleotide sequence ID" value="NZ_JADZLT010000037.1"/>
</dbReference>
<keyword evidence="3" id="KW-0964">Secreted</keyword>
<accession>A0A931MX30</accession>
<dbReference type="Gene3D" id="2.40.50.230">
    <property type="entry name" value="Gp5 N-terminal domain"/>
    <property type="match status" value="1"/>
</dbReference>
<dbReference type="Proteomes" id="UP000631694">
    <property type="component" value="Unassembled WGS sequence"/>
</dbReference>
<feature type="compositionally biased region" description="Basic and acidic residues" evidence="4">
    <location>
        <begin position="238"/>
        <end position="250"/>
    </location>
</feature>
<proteinExistence type="inferred from homology"/>
<dbReference type="Pfam" id="PF22178">
    <property type="entry name" value="Gp5_trimer_C"/>
    <property type="match status" value="1"/>
</dbReference>
<comment type="similarity">
    <text evidence="2">Belongs to the VgrG protein family.</text>
</comment>
<dbReference type="InterPro" id="IPR037026">
    <property type="entry name" value="Vgr_OB-fold_dom_sf"/>
</dbReference>
<dbReference type="InterPro" id="IPR006531">
    <property type="entry name" value="Gp5/Vgr_OB"/>
</dbReference>
<evidence type="ECO:0000256" key="2">
    <source>
        <dbReference type="ARBA" id="ARBA00005558"/>
    </source>
</evidence>
<evidence type="ECO:0000259" key="5">
    <source>
        <dbReference type="Pfam" id="PF04717"/>
    </source>
</evidence>
<dbReference type="Pfam" id="PF05954">
    <property type="entry name" value="Phage_GPD"/>
    <property type="match status" value="1"/>
</dbReference>
<dbReference type="Gene3D" id="2.30.110.50">
    <property type="match status" value="1"/>
</dbReference>
<dbReference type="NCBIfam" id="TIGR03361">
    <property type="entry name" value="VI_Rhs_Vgr"/>
    <property type="match status" value="1"/>
</dbReference>
<evidence type="ECO:0000259" key="6">
    <source>
        <dbReference type="Pfam" id="PF22178"/>
    </source>
</evidence>
<organism evidence="7 8">
    <name type="scientific">Methylobrevis albus</name>
    <dbReference type="NCBI Taxonomy" id="2793297"/>
    <lineage>
        <taxon>Bacteria</taxon>
        <taxon>Pseudomonadati</taxon>
        <taxon>Pseudomonadota</taxon>
        <taxon>Alphaproteobacteria</taxon>
        <taxon>Hyphomicrobiales</taxon>
        <taxon>Pleomorphomonadaceae</taxon>
        <taxon>Methylobrevis</taxon>
    </lineage>
</organism>
<evidence type="ECO:0000256" key="4">
    <source>
        <dbReference type="SAM" id="MobiDB-lite"/>
    </source>
</evidence>
<dbReference type="InterPro" id="IPR006533">
    <property type="entry name" value="T6SS_Vgr_RhsGE"/>
</dbReference>
<dbReference type="Gene3D" id="4.10.220.110">
    <property type="match status" value="1"/>
</dbReference>
<dbReference type="EMBL" id="JADZLT010000037">
    <property type="protein sequence ID" value="MBH0236437.1"/>
    <property type="molecule type" value="Genomic_DNA"/>
</dbReference>
<sequence>MTSPFGENEVVIESFRGTEGLSEIFDFRIEALSETENLNFDKAIGEKFSVTINAAGGEDRLFNGLLVEANWGGVKGGLHRYELVLRPWLWLLSFSTDCRIFAEKNVPDIIREIFRDSGFTDFRLTLTESYPTLEYCVQYRETSLDFVLRLMEENGIYYFFEHTKEKHTLVLADARSSHKPCPGLAKVPFWPLEGDSRRDRQTLEDWRAHRRLRTGTFSLTDYDPLQPNAELDADAEGDGPKPKPLEKYDYPGRYIDREEGRRLARVWMQAEHAEDRRRQARGTAVSLLPGGLVTLEKHPTAAENAEYLVVRCQHRYEASRFRSTGGAIAGGGDPEYAGIFDLQPSSRPYRPPEVTPKPRISGPQTAKVICGDGEEIDVDKHGRITVRFHWDRKNNLSRRVRVAQVWAGKGWGGVFIPRKDQEVVVEFLEGDPDQPLVVGAVYNGENTPPYDLPGDKNIAGWKTQSTKGGGGNNEFTFDDTAGNEVIHTFAEKDLKTEVSNVASYSYGAELSQPRSGAALFTEVEKGDEKRVIKQGDRKTNLEMGSDILDAAQKITMTANVEIKLQVGASKITIDQKGIKLDAPMIEINGAALVKVNAPMTKVDGSATLMLTGGIVKIN</sequence>
<reference evidence="7" key="1">
    <citation type="submission" date="2020-12" db="EMBL/GenBank/DDBJ databases">
        <title>Methylobrevis albus sp. nov., isolated from fresh water lack sediment.</title>
        <authorList>
            <person name="Zou Q."/>
        </authorList>
    </citation>
    <scope>NUCLEOTIDE SEQUENCE</scope>
    <source>
        <strain evidence="7">L22</strain>
    </source>
</reference>
<dbReference type="InterPro" id="IPR017847">
    <property type="entry name" value="T6SS_RhsGE_Vgr_subset"/>
</dbReference>
<dbReference type="GO" id="GO:0005576">
    <property type="term" value="C:extracellular region"/>
    <property type="evidence" value="ECO:0007669"/>
    <property type="project" value="UniProtKB-SubCell"/>
</dbReference>
<name>A0A931MX30_9HYPH</name>
<keyword evidence="8" id="KW-1185">Reference proteome</keyword>
<dbReference type="Gene3D" id="3.55.50.10">
    <property type="entry name" value="Baseplate protein-like domains"/>
    <property type="match status" value="1"/>
</dbReference>
<dbReference type="Pfam" id="PF04717">
    <property type="entry name" value="Phage_base_V"/>
    <property type="match status" value="1"/>
</dbReference>